<dbReference type="Proteomes" id="UP000707356">
    <property type="component" value="Unassembled WGS sequence"/>
</dbReference>
<accession>A0A951P9F6</accession>
<dbReference type="EMBL" id="JAHHHV010000040">
    <property type="protein sequence ID" value="MBW4465353.1"/>
    <property type="molecule type" value="Genomic_DNA"/>
</dbReference>
<evidence type="ECO:0000313" key="2">
    <source>
        <dbReference type="Proteomes" id="UP000707356"/>
    </source>
</evidence>
<organism evidence="1 2">
    <name type="scientific">Pegethrix bostrychoides GSE-TBD4-15B</name>
    <dbReference type="NCBI Taxonomy" id="2839662"/>
    <lineage>
        <taxon>Bacteria</taxon>
        <taxon>Bacillati</taxon>
        <taxon>Cyanobacteriota</taxon>
        <taxon>Cyanophyceae</taxon>
        <taxon>Oculatellales</taxon>
        <taxon>Oculatellaceae</taxon>
        <taxon>Pegethrix</taxon>
    </lineage>
</organism>
<evidence type="ECO:0000313" key="1">
    <source>
        <dbReference type="EMBL" id="MBW4465353.1"/>
    </source>
</evidence>
<dbReference type="GO" id="GO:0032196">
    <property type="term" value="P:transposition"/>
    <property type="evidence" value="ECO:0007669"/>
    <property type="project" value="TreeGrafter"/>
</dbReference>
<protein>
    <submittedName>
        <fullName evidence="1">IS30 family transposase</fullName>
    </submittedName>
</protein>
<comment type="caution">
    <text evidence="1">The sequence shown here is derived from an EMBL/GenBank/DDBJ whole genome shotgun (WGS) entry which is preliminary data.</text>
</comment>
<dbReference type="InterPro" id="IPR053392">
    <property type="entry name" value="Transposase_IS30-like"/>
</dbReference>
<reference evidence="1" key="2">
    <citation type="journal article" date="2022" name="Microbiol. Resour. Announc.">
        <title>Metagenome Sequencing to Explore Phylogenomics of Terrestrial Cyanobacteria.</title>
        <authorList>
            <person name="Ward R.D."/>
            <person name="Stajich J.E."/>
            <person name="Johansen J.R."/>
            <person name="Huntemann M."/>
            <person name="Clum A."/>
            <person name="Foster B."/>
            <person name="Foster B."/>
            <person name="Roux S."/>
            <person name="Palaniappan K."/>
            <person name="Varghese N."/>
            <person name="Mukherjee S."/>
            <person name="Reddy T.B.K."/>
            <person name="Daum C."/>
            <person name="Copeland A."/>
            <person name="Chen I.A."/>
            <person name="Ivanova N.N."/>
            <person name="Kyrpides N.C."/>
            <person name="Shapiro N."/>
            <person name="Eloe-Fadrosh E.A."/>
            <person name="Pietrasiak N."/>
        </authorList>
    </citation>
    <scope>NUCLEOTIDE SEQUENCE</scope>
    <source>
        <strain evidence="1">GSE-TBD4-15B</strain>
    </source>
</reference>
<reference evidence="1" key="1">
    <citation type="submission" date="2021-05" db="EMBL/GenBank/DDBJ databases">
        <authorList>
            <person name="Pietrasiak N."/>
            <person name="Ward R."/>
            <person name="Stajich J.E."/>
            <person name="Kurbessoian T."/>
        </authorList>
    </citation>
    <scope>NUCLEOTIDE SEQUENCE</scope>
    <source>
        <strain evidence="1">GSE-TBD4-15B</strain>
    </source>
</reference>
<dbReference type="GO" id="GO:0004803">
    <property type="term" value="F:transposase activity"/>
    <property type="evidence" value="ECO:0007669"/>
    <property type="project" value="TreeGrafter"/>
</dbReference>
<proteinExistence type="predicted"/>
<dbReference type="NCBIfam" id="NF033563">
    <property type="entry name" value="transpos_IS30"/>
    <property type="match status" value="1"/>
</dbReference>
<dbReference type="PANTHER" id="PTHR10948:SF23">
    <property type="entry name" value="TRANSPOSASE INSI FOR INSERTION SEQUENCE ELEMENT IS30A-RELATED"/>
    <property type="match status" value="1"/>
</dbReference>
<dbReference type="PANTHER" id="PTHR10948">
    <property type="entry name" value="TRANSPOSASE"/>
    <property type="match status" value="1"/>
</dbReference>
<name>A0A951P9F6_9CYAN</name>
<dbReference type="InterPro" id="IPR051917">
    <property type="entry name" value="Transposase-Integrase"/>
</dbReference>
<dbReference type="GO" id="GO:0005829">
    <property type="term" value="C:cytosol"/>
    <property type="evidence" value="ECO:0007669"/>
    <property type="project" value="TreeGrafter"/>
</dbReference>
<dbReference type="SUPFAM" id="SSF53098">
    <property type="entry name" value="Ribonuclease H-like"/>
    <property type="match status" value="1"/>
</dbReference>
<dbReference type="AlphaFoldDB" id="A0A951P9F6"/>
<gene>
    <name evidence="1" type="ORF">KME07_07925</name>
</gene>
<sequence length="112" mass="13116">MHLLARLENLLNLRNQSNRERKGRDNQVETITFDNGKEFSRHEALARILDASCCYANLYCSWESGLNEHPNELLRQFLPKETDFREVSQKEVDKAVKLINQRAKALRLSNFP</sequence>
<dbReference type="InterPro" id="IPR012337">
    <property type="entry name" value="RNaseH-like_sf"/>
</dbReference>